<dbReference type="GO" id="GO:0019464">
    <property type="term" value="P:glycine decarboxylation via glycine cleavage system"/>
    <property type="evidence" value="ECO:0007669"/>
    <property type="project" value="UniProtKB-UniRule"/>
</dbReference>
<protein>
    <recommendedName>
        <fullName evidence="3">Glycine cleavage system H protein</fullName>
    </recommendedName>
</protein>
<dbReference type="GO" id="GO:0005829">
    <property type="term" value="C:cytosol"/>
    <property type="evidence" value="ECO:0007669"/>
    <property type="project" value="TreeGrafter"/>
</dbReference>
<evidence type="ECO:0000256" key="4">
    <source>
        <dbReference type="PIRSR" id="PIRSR617453-50"/>
    </source>
</evidence>
<feature type="modified residue" description="N6-lipoyllysine" evidence="3 4">
    <location>
        <position position="65"/>
    </location>
</feature>
<dbReference type="RefSeq" id="WP_035191660.1">
    <property type="nucleotide sequence ID" value="NZ_CCCS020000017.1"/>
</dbReference>
<dbReference type="CDD" id="cd06848">
    <property type="entry name" value="GCS_H"/>
    <property type="match status" value="1"/>
</dbReference>
<dbReference type="PROSITE" id="PS00189">
    <property type="entry name" value="LIPOYL"/>
    <property type="match status" value="1"/>
</dbReference>
<dbReference type="AlphaFoldDB" id="A0A060ULN4"/>
<dbReference type="HAMAP" id="MF_00272">
    <property type="entry name" value="GcvH"/>
    <property type="match status" value="1"/>
</dbReference>
<comment type="similarity">
    <text evidence="1 3">Belongs to the GcvH family.</text>
</comment>
<evidence type="ECO:0000256" key="1">
    <source>
        <dbReference type="ARBA" id="ARBA00009249"/>
    </source>
</evidence>
<dbReference type="GO" id="GO:0005960">
    <property type="term" value="C:glycine cleavage complex"/>
    <property type="evidence" value="ECO:0007669"/>
    <property type="project" value="InterPro"/>
</dbReference>
<keyword evidence="2 3" id="KW-0450">Lipoyl</keyword>
<reference evidence="6" key="2">
    <citation type="submission" date="2014-07" db="EMBL/GenBank/DDBJ databases">
        <title>Initial genome analysis of the psychrotolerant acidophile Acidithiobacillus ferrivorans CF27: insights into iron and sulfur oxidation pathways and into biofilm formation.</title>
        <authorList>
            <person name="Talla E."/>
            <person name="Hedrich S."/>
            <person name="Mangenot S."/>
            <person name="Ji B."/>
            <person name="Johnson D.B."/>
            <person name="Barbe V."/>
            <person name="Bonnefoy V."/>
        </authorList>
    </citation>
    <scope>NUCLEOTIDE SEQUENCE [LARGE SCALE GENOMIC DNA]</scope>
    <source>
        <strain evidence="6">CF27</strain>
    </source>
</reference>
<name>A0A060ULN4_9PROT</name>
<evidence type="ECO:0000256" key="2">
    <source>
        <dbReference type="ARBA" id="ARBA00022823"/>
    </source>
</evidence>
<dbReference type="Pfam" id="PF01597">
    <property type="entry name" value="GCV_H"/>
    <property type="match status" value="1"/>
</dbReference>
<dbReference type="NCBIfam" id="TIGR00527">
    <property type="entry name" value="gcvH"/>
    <property type="match status" value="1"/>
</dbReference>
<evidence type="ECO:0000256" key="3">
    <source>
        <dbReference type="HAMAP-Rule" id="MF_00272"/>
    </source>
</evidence>
<evidence type="ECO:0000313" key="6">
    <source>
        <dbReference type="EMBL" id="CDQ09261.1"/>
    </source>
</evidence>
<dbReference type="InterPro" id="IPR002930">
    <property type="entry name" value="GCV_H"/>
</dbReference>
<dbReference type="SUPFAM" id="SSF51230">
    <property type="entry name" value="Single hybrid motif"/>
    <property type="match status" value="1"/>
</dbReference>
<comment type="subunit">
    <text evidence="3">The glycine cleavage system is composed of four proteins: P, T, L and H.</text>
</comment>
<evidence type="ECO:0000259" key="5">
    <source>
        <dbReference type="PROSITE" id="PS50968"/>
    </source>
</evidence>
<sequence>MSKIPEMLRYSDTHEWVEDLGSGRYRVGITDHAQELLGDLVYVEVPDVGKAIHGGEVCGVLESVKAAADLYAPVNGTVVERNDGLGDNPQWLNEDPYGQGWIMVVEAAAAACAGLLDAAAYGKLAES</sequence>
<comment type="function">
    <text evidence="3">The glycine cleavage system catalyzes the degradation of glycine. The H protein shuttles the methylamine group of glycine from the P protein to the T protein.</text>
</comment>
<evidence type="ECO:0000313" key="8">
    <source>
        <dbReference type="Proteomes" id="UP000193925"/>
    </source>
</evidence>
<dbReference type="InterPro" id="IPR033753">
    <property type="entry name" value="GCV_H/Fam206"/>
</dbReference>
<reference evidence="7 8" key="3">
    <citation type="submission" date="2017-03" db="EMBL/GenBank/DDBJ databases">
        <authorList>
            <person name="Regsiter A."/>
            <person name="William W."/>
        </authorList>
    </citation>
    <scope>NUCLEOTIDE SEQUENCE [LARGE SCALE GENOMIC DNA]</scope>
    <source>
        <strain evidence="7">PRJEB5721</strain>
    </source>
</reference>
<keyword evidence="8" id="KW-1185">Reference proteome</keyword>
<dbReference type="InterPro" id="IPR011053">
    <property type="entry name" value="Single_hybrid_motif"/>
</dbReference>
<dbReference type="Gene3D" id="2.40.50.100">
    <property type="match status" value="1"/>
</dbReference>
<gene>
    <name evidence="3 6" type="primary">gcvH</name>
    <name evidence="7" type="ORF">AFERRI_10966</name>
    <name evidence="6" type="ORF">AFERRI_240095</name>
</gene>
<evidence type="ECO:0000313" key="7">
    <source>
        <dbReference type="EMBL" id="SMH64932.1"/>
    </source>
</evidence>
<dbReference type="EMBL" id="CCCS020000017">
    <property type="protein sequence ID" value="CDQ09261.1"/>
    <property type="molecule type" value="Genomic_DNA"/>
</dbReference>
<dbReference type="GO" id="GO:0009249">
    <property type="term" value="P:protein lipoylation"/>
    <property type="evidence" value="ECO:0007669"/>
    <property type="project" value="TreeGrafter"/>
</dbReference>
<proteinExistence type="inferred from homology"/>
<dbReference type="NCBIfam" id="NF002270">
    <property type="entry name" value="PRK01202.1"/>
    <property type="match status" value="1"/>
</dbReference>
<accession>A0A060ULN4</accession>
<feature type="domain" description="Lipoyl-binding" evidence="5">
    <location>
        <begin position="24"/>
        <end position="106"/>
    </location>
</feature>
<organism evidence="6">
    <name type="scientific">Acidithiobacillus ferrivorans</name>
    <dbReference type="NCBI Taxonomy" id="160808"/>
    <lineage>
        <taxon>Bacteria</taxon>
        <taxon>Pseudomonadati</taxon>
        <taxon>Pseudomonadota</taxon>
        <taxon>Acidithiobacillia</taxon>
        <taxon>Acidithiobacillales</taxon>
        <taxon>Acidithiobacillaceae</taxon>
        <taxon>Acidithiobacillus</taxon>
    </lineage>
</organism>
<dbReference type="PROSITE" id="PS50968">
    <property type="entry name" value="BIOTINYL_LIPOYL"/>
    <property type="match status" value="1"/>
</dbReference>
<dbReference type="PANTHER" id="PTHR11715:SF3">
    <property type="entry name" value="GLYCINE CLEAVAGE SYSTEM H PROTEIN-RELATED"/>
    <property type="match status" value="1"/>
</dbReference>
<dbReference type="EMBL" id="LT841305">
    <property type="protein sequence ID" value="SMH64932.1"/>
    <property type="molecule type" value="Genomic_DNA"/>
</dbReference>
<dbReference type="InterPro" id="IPR000089">
    <property type="entry name" value="Biotin_lipoyl"/>
</dbReference>
<dbReference type="PANTHER" id="PTHR11715">
    <property type="entry name" value="GLYCINE CLEAVAGE SYSTEM H PROTEIN"/>
    <property type="match status" value="1"/>
</dbReference>
<reference evidence="6" key="1">
    <citation type="submission" date="2014-03" db="EMBL/GenBank/DDBJ databases">
        <authorList>
            <person name="Genoscope - CEA"/>
        </authorList>
    </citation>
    <scope>NUCLEOTIDE SEQUENCE [LARGE SCALE GENOMIC DNA]</scope>
    <source>
        <strain evidence="6">CF27</strain>
    </source>
</reference>
<dbReference type="InterPro" id="IPR003016">
    <property type="entry name" value="2-oxoA_DH_lipoyl-BS"/>
</dbReference>
<dbReference type="InterPro" id="IPR017453">
    <property type="entry name" value="GCV_H_sub"/>
</dbReference>
<dbReference type="Proteomes" id="UP000193925">
    <property type="component" value="Chromosome AFERRI"/>
</dbReference>
<comment type="cofactor">
    <cofactor evidence="3">
        <name>(R)-lipoate</name>
        <dbReference type="ChEBI" id="CHEBI:83088"/>
    </cofactor>
    <text evidence="3">Binds 1 lipoyl cofactor covalently.</text>
</comment>